<comment type="caution">
    <text evidence="2">The sequence shown here is derived from an EMBL/GenBank/DDBJ whole genome shotgun (WGS) entry which is preliminary data.</text>
</comment>
<feature type="transmembrane region" description="Helical" evidence="1">
    <location>
        <begin position="21"/>
        <end position="38"/>
    </location>
</feature>
<evidence type="ECO:0000313" key="2">
    <source>
        <dbReference type="EMBL" id="KZN95967.1"/>
    </source>
</evidence>
<dbReference type="Proteomes" id="UP000076476">
    <property type="component" value="Unassembled WGS sequence"/>
</dbReference>
<dbReference type="RefSeq" id="WP_063388358.1">
    <property type="nucleotide sequence ID" value="NZ_LWBR01000032.1"/>
</dbReference>
<feature type="transmembrane region" description="Helical" evidence="1">
    <location>
        <begin position="50"/>
        <end position="71"/>
    </location>
</feature>
<dbReference type="STRING" id="33936.AZI98_11110"/>
<dbReference type="AlphaFoldDB" id="A0A161ZSG6"/>
<proteinExistence type="predicted"/>
<keyword evidence="1" id="KW-0812">Transmembrane</keyword>
<keyword evidence="1" id="KW-0472">Membrane</keyword>
<evidence type="ECO:0000313" key="3">
    <source>
        <dbReference type="Proteomes" id="UP000076476"/>
    </source>
</evidence>
<organism evidence="2 3">
    <name type="scientific">Aeribacillus pallidus</name>
    <dbReference type="NCBI Taxonomy" id="33936"/>
    <lineage>
        <taxon>Bacteria</taxon>
        <taxon>Bacillati</taxon>
        <taxon>Bacillota</taxon>
        <taxon>Bacilli</taxon>
        <taxon>Bacillales</taxon>
        <taxon>Bacillaceae</taxon>
        <taxon>Aeribacillus</taxon>
    </lineage>
</organism>
<keyword evidence="1" id="KW-1133">Transmembrane helix</keyword>
<gene>
    <name evidence="2" type="ORF">AZI98_11110</name>
</gene>
<sequence length="254" mass="28776">MFLQKNILNAISYVKPKLTGAGFSLFIFFIVFFIAADFDLYGVSKDLNNPFLWSIFYGYGIICSIFIDLLAVKIPKITGTIKIAFYVLAGYLIFLPFGWMMVIVGGTVGALCSLVFYFGTYMARKNVFFKYIFAICAPFILCIILNTDFTVKKDWREWKRNSSYIALFDYFHGEHAIPVYAEKGQTITFSVKIQNNNGGGHGFHVLNKDGDVVAMKEVDESTYQIKAAEKSIYHIIVTGDKLKGSFTVTWDVNE</sequence>
<dbReference type="EMBL" id="LWBR01000032">
    <property type="protein sequence ID" value="KZN95967.1"/>
    <property type="molecule type" value="Genomic_DNA"/>
</dbReference>
<accession>A0A161ZSG6</accession>
<keyword evidence="3" id="KW-1185">Reference proteome</keyword>
<evidence type="ECO:0000256" key="1">
    <source>
        <dbReference type="SAM" id="Phobius"/>
    </source>
</evidence>
<reference evidence="2 3" key="1">
    <citation type="submission" date="2016-04" db="EMBL/GenBank/DDBJ databases">
        <title>Draft genome sequence of Aeribacillus pallidus 8m3 from petroleum reservoir.</title>
        <authorList>
            <person name="Poltaraus A.B."/>
            <person name="Nazina T.N."/>
            <person name="Tourova T.P."/>
            <person name="Malakho S.M."/>
            <person name="Korshunova A.V."/>
            <person name="Sokolova D.S."/>
        </authorList>
    </citation>
    <scope>NUCLEOTIDE SEQUENCE [LARGE SCALE GENOMIC DNA]</scope>
    <source>
        <strain evidence="2 3">8m3</strain>
    </source>
</reference>
<protein>
    <submittedName>
        <fullName evidence="2">Uncharacterized protein</fullName>
    </submittedName>
</protein>
<name>A0A161ZSG6_9BACI</name>
<feature type="transmembrane region" description="Helical" evidence="1">
    <location>
        <begin position="128"/>
        <end position="151"/>
    </location>
</feature>
<feature type="transmembrane region" description="Helical" evidence="1">
    <location>
        <begin position="83"/>
        <end position="116"/>
    </location>
</feature>